<dbReference type="PROSITE" id="PS51384">
    <property type="entry name" value="FAD_FR"/>
    <property type="match status" value="1"/>
</dbReference>
<dbReference type="Gene3D" id="3.40.50.80">
    <property type="entry name" value="Nucleotide-binding domain of ferredoxin-NADP reductase (FNR) module"/>
    <property type="match status" value="1"/>
</dbReference>
<dbReference type="GO" id="GO:0006952">
    <property type="term" value="P:defense response"/>
    <property type="evidence" value="ECO:0007669"/>
    <property type="project" value="TreeGrafter"/>
</dbReference>
<sequence>MPPMTFRTRIRTELTGHRLIFNAIWYGLHCAIFAYGWYSQMSNKKLFVLNGLKFSVWTSRGAGLVLAFDGGLILVPMLRNLIRFVRPNIRWLLPADENIRFHRQVAYQMVFWSMVHATAHYVNFINVERTQVRRQTAAEIHYTQAGGITGHAMLLIMFLMYTTAHAKIRQQCFEAFWYTHHLAFFFMICLYTHATGCFVRDSVEPDYIRAFPFYSTEHCLGYMSWRFTIWAGILYFGERVVREIRARRETKITSVKLHPSGALEVRFTKPSMKYKAGQWLFLNCPEVARFQWHPFTISSAPDDPFISVHIRQVGDFTQALGERLGVAAVVTKQFVDDTYDPGRQGEWLEIVPTLGRPMPLLRVDGPFGAPAEDVFNSDVAVLVGAGIGVTPFASILKHIWYAQRSGKLGALRRVEFIWACRETGSFTWFQTLLQEIEDSQTDPNFLRISIYLTQKLDQADVQNIVINDVGQTHDPLTLLRTRTMFGRPNFRNIFLALAEGIDNGSYLPGREATLKTRLGVYFCGPRALGRVVRTESARCKSDTFEVRFAKEHF</sequence>
<evidence type="ECO:0000313" key="11">
    <source>
        <dbReference type="Proteomes" id="UP001182556"/>
    </source>
</evidence>
<dbReference type="InterPro" id="IPR050369">
    <property type="entry name" value="RBOH/FRE"/>
</dbReference>
<evidence type="ECO:0000256" key="6">
    <source>
        <dbReference type="ARBA" id="ARBA00023065"/>
    </source>
</evidence>
<feature type="transmembrane region" description="Helical" evidence="8">
    <location>
        <begin position="142"/>
        <end position="163"/>
    </location>
</feature>
<evidence type="ECO:0000256" key="7">
    <source>
        <dbReference type="ARBA" id="ARBA00023136"/>
    </source>
</evidence>
<dbReference type="Pfam" id="PF08022">
    <property type="entry name" value="FAD_binding_8"/>
    <property type="match status" value="1"/>
</dbReference>
<dbReference type="SUPFAM" id="SSF52343">
    <property type="entry name" value="Ferredoxin reductase-like, C-terminal NADP-linked domain"/>
    <property type="match status" value="1"/>
</dbReference>
<keyword evidence="7 8" id="KW-0472">Membrane</keyword>
<dbReference type="Pfam" id="PF08030">
    <property type="entry name" value="NAD_binding_6"/>
    <property type="match status" value="1"/>
</dbReference>
<keyword evidence="3" id="KW-0249">Electron transport</keyword>
<dbReference type="InterPro" id="IPR017938">
    <property type="entry name" value="Riboflavin_synthase-like_b-brl"/>
</dbReference>
<dbReference type="PANTHER" id="PTHR11972">
    <property type="entry name" value="NADPH OXIDASE"/>
    <property type="match status" value="1"/>
</dbReference>
<evidence type="ECO:0000256" key="4">
    <source>
        <dbReference type="ARBA" id="ARBA00022989"/>
    </source>
</evidence>
<evidence type="ECO:0000256" key="1">
    <source>
        <dbReference type="ARBA" id="ARBA00004141"/>
    </source>
</evidence>
<dbReference type="InterPro" id="IPR013121">
    <property type="entry name" value="Fe_red_NAD-bd_6"/>
</dbReference>
<feature type="transmembrane region" description="Helical" evidence="8">
    <location>
        <begin position="58"/>
        <end position="78"/>
    </location>
</feature>
<evidence type="ECO:0000313" key="10">
    <source>
        <dbReference type="EMBL" id="KAK1924326.1"/>
    </source>
</evidence>
<protein>
    <submittedName>
        <fullName evidence="10">Ferric reductase NAD binding domain-containing protein</fullName>
    </submittedName>
</protein>
<dbReference type="EMBL" id="JAODAN010000005">
    <property type="protein sequence ID" value="KAK1924326.1"/>
    <property type="molecule type" value="Genomic_DNA"/>
</dbReference>
<dbReference type="GO" id="GO:0043020">
    <property type="term" value="C:NADPH oxidase complex"/>
    <property type="evidence" value="ECO:0007669"/>
    <property type="project" value="TreeGrafter"/>
</dbReference>
<evidence type="ECO:0000256" key="5">
    <source>
        <dbReference type="ARBA" id="ARBA00023002"/>
    </source>
</evidence>
<dbReference type="AlphaFoldDB" id="A0AAD9FPV4"/>
<dbReference type="PRINTS" id="PR00466">
    <property type="entry name" value="GP91PHOX"/>
</dbReference>
<evidence type="ECO:0000256" key="3">
    <source>
        <dbReference type="ARBA" id="ARBA00022982"/>
    </source>
</evidence>
<dbReference type="CDD" id="cd06186">
    <property type="entry name" value="NOX_Duox_like_FAD_NADP"/>
    <property type="match status" value="1"/>
</dbReference>
<dbReference type="GO" id="GO:0042554">
    <property type="term" value="P:superoxide anion generation"/>
    <property type="evidence" value="ECO:0007669"/>
    <property type="project" value="TreeGrafter"/>
</dbReference>
<feature type="transmembrane region" description="Helical" evidence="8">
    <location>
        <begin position="175"/>
        <end position="194"/>
    </location>
</feature>
<dbReference type="InterPro" id="IPR013112">
    <property type="entry name" value="FAD-bd_8"/>
</dbReference>
<keyword evidence="4 8" id="KW-1133">Transmembrane helix</keyword>
<feature type="domain" description="FAD-binding FR-type" evidence="9">
    <location>
        <begin position="245"/>
        <end position="373"/>
    </location>
</feature>
<comment type="subcellular location">
    <subcellularLocation>
        <location evidence="1">Membrane</location>
        <topology evidence="1">Multi-pass membrane protein</topology>
    </subcellularLocation>
</comment>
<dbReference type="InterPro" id="IPR017927">
    <property type="entry name" value="FAD-bd_FR_type"/>
</dbReference>
<organism evidence="10 11">
    <name type="scientific">Papiliotrema laurentii</name>
    <name type="common">Cryptococcus laurentii</name>
    <dbReference type="NCBI Taxonomy" id="5418"/>
    <lineage>
        <taxon>Eukaryota</taxon>
        <taxon>Fungi</taxon>
        <taxon>Dikarya</taxon>
        <taxon>Basidiomycota</taxon>
        <taxon>Agaricomycotina</taxon>
        <taxon>Tremellomycetes</taxon>
        <taxon>Tremellales</taxon>
        <taxon>Rhynchogastremaceae</taxon>
        <taxon>Papiliotrema</taxon>
    </lineage>
</organism>
<dbReference type="GO" id="GO:0006811">
    <property type="term" value="P:monoatomic ion transport"/>
    <property type="evidence" value="ECO:0007669"/>
    <property type="project" value="UniProtKB-KW"/>
</dbReference>
<keyword evidence="5" id="KW-0560">Oxidoreductase</keyword>
<reference evidence="10" key="1">
    <citation type="submission" date="2023-02" db="EMBL/GenBank/DDBJ databases">
        <title>Identification and recombinant expression of a fungal hydrolase from Papiliotrema laurentii that hydrolyzes apple cutin and clears colloidal polyester polyurethane.</title>
        <authorList>
            <consortium name="DOE Joint Genome Institute"/>
            <person name="Roman V.A."/>
            <person name="Bojanowski C."/>
            <person name="Crable B.R."/>
            <person name="Wagner D.N."/>
            <person name="Hung C.S."/>
            <person name="Nadeau L.J."/>
            <person name="Schratz L."/>
            <person name="Haridas S."/>
            <person name="Pangilinan J."/>
            <person name="Lipzen A."/>
            <person name="Na H."/>
            <person name="Yan M."/>
            <person name="Ng V."/>
            <person name="Grigoriev I.V."/>
            <person name="Spatafora J.W."/>
            <person name="Barlow D."/>
            <person name="Biffinger J."/>
            <person name="Kelley-Loughnane N."/>
            <person name="Varaljay V.A."/>
            <person name="Crookes-Goodson W.J."/>
        </authorList>
    </citation>
    <scope>NUCLEOTIDE SEQUENCE</scope>
    <source>
        <strain evidence="10">5307AH</strain>
    </source>
</reference>
<feature type="transmembrane region" description="Helical" evidence="8">
    <location>
        <begin position="20"/>
        <end position="38"/>
    </location>
</feature>
<dbReference type="SUPFAM" id="SSF63380">
    <property type="entry name" value="Riboflavin synthase domain-like"/>
    <property type="match status" value="1"/>
</dbReference>
<evidence type="ECO:0000259" key="9">
    <source>
        <dbReference type="PROSITE" id="PS51384"/>
    </source>
</evidence>
<dbReference type="SFLD" id="SFLDS00052">
    <property type="entry name" value="Ferric_Reductase_Domain"/>
    <property type="match status" value="1"/>
</dbReference>
<dbReference type="Gene3D" id="2.40.30.10">
    <property type="entry name" value="Translation factors"/>
    <property type="match status" value="1"/>
</dbReference>
<dbReference type="InterPro" id="IPR013130">
    <property type="entry name" value="Fe3_Rdtase_TM_dom"/>
</dbReference>
<evidence type="ECO:0000256" key="2">
    <source>
        <dbReference type="ARBA" id="ARBA00022692"/>
    </source>
</evidence>
<dbReference type="Proteomes" id="UP001182556">
    <property type="component" value="Unassembled WGS sequence"/>
</dbReference>
<keyword evidence="6" id="KW-0406">Ion transport</keyword>
<comment type="caution">
    <text evidence="10">The sequence shown here is derived from an EMBL/GenBank/DDBJ whole genome shotgun (WGS) entry which is preliminary data.</text>
</comment>
<keyword evidence="11" id="KW-1185">Reference proteome</keyword>
<name>A0AAD9FPV4_PAPLA</name>
<dbReference type="GO" id="GO:0016175">
    <property type="term" value="F:superoxide-generating NAD(P)H oxidase activity"/>
    <property type="evidence" value="ECO:0007669"/>
    <property type="project" value="TreeGrafter"/>
</dbReference>
<dbReference type="Pfam" id="PF01794">
    <property type="entry name" value="Ferric_reduct"/>
    <property type="match status" value="1"/>
</dbReference>
<dbReference type="SFLD" id="SFLDG01168">
    <property type="entry name" value="Ferric_reductase_subgroup_(FRE"/>
    <property type="match status" value="1"/>
</dbReference>
<keyword evidence="6" id="KW-0813">Transport</keyword>
<evidence type="ECO:0000256" key="8">
    <source>
        <dbReference type="SAM" id="Phobius"/>
    </source>
</evidence>
<dbReference type="FunFam" id="2.40.30.10:FF:000091">
    <property type="entry name" value="NADPH oxidase (NoxA), putative"/>
    <property type="match status" value="1"/>
</dbReference>
<gene>
    <name evidence="10" type="ORF">DB88DRAFT_489888</name>
</gene>
<dbReference type="InterPro" id="IPR000778">
    <property type="entry name" value="Cyt_b245_heavy_chain"/>
</dbReference>
<dbReference type="InterPro" id="IPR039261">
    <property type="entry name" value="FNR_nucleotide-bd"/>
</dbReference>
<accession>A0AAD9FPV4</accession>
<keyword evidence="2 8" id="KW-0812">Transmembrane</keyword>
<proteinExistence type="predicted"/>
<dbReference type="SFLD" id="SFLDG01169">
    <property type="entry name" value="NADPH_oxidase_subgroup_(NOX)"/>
    <property type="match status" value="1"/>
</dbReference>
<dbReference type="PANTHER" id="PTHR11972:SF39">
    <property type="entry name" value="FAD-BINDING FR-TYPE DOMAIN-CONTAINING PROTEIN"/>
    <property type="match status" value="1"/>
</dbReference>